<comment type="caution">
    <text evidence="2">The sequence shown here is derived from an EMBL/GenBank/DDBJ whole genome shotgun (WGS) entry which is preliminary data.</text>
</comment>
<evidence type="ECO:0000256" key="1">
    <source>
        <dbReference type="SAM" id="MobiDB-lite"/>
    </source>
</evidence>
<name>A0A0C2IZI1_THEKT</name>
<organism evidence="2 3">
    <name type="scientific">Thelohanellus kitauei</name>
    <name type="common">Myxosporean</name>
    <dbReference type="NCBI Taxonomy" id="669202"/>
    <lineage>
        <taxon>Eukaryota</taxon>
        <taxon>Metazoa</taxon>
        <taxon>Cnidaria</taxon>
        <taxon>Myxozoa</taxon>
        <taxon>Myxosporea</taxon>
        <taxon>Bivalvulida</taxon>
        <taxon>Platysporina</taxon>
        <taxon>Myxobolidae</taxon>
        <taxon>Thelohanellus</taxon>
    </lineage>
</organism>
<proteinExistence type="predicted"/>
<evidence type="ECO:0000313" key="3">
    <source>
        <dbReference type="Proteomes" id="UP000031668"/>
    </source>
</evidence>
<dbReference type="Proteomes" id="UP000031668">
    <property type="component" value="Unassembled WGS sequence"/>
</dbReference>
<sequence length="106" mass="12322">MRIHLGQKAGNMGEKHLSPKNQRVKLSIKSMTTFNIRPPFLNPFEEVFPRFKHWVRSSRRIKGAGDLSERIRASCSLTTGDNQSNNIRHIESFFQQRLNKDDIGRD</sequence>
<protein>
    <submittedName>
        <fullName evidence="2">Uncharacterized protein</fullName>
    </submittedName>
</protein>
<keyword evidence="3" id="KW-1185">Reference proteome</keyword>
<gene>
    <name evidence="2" type="ORF">RF11_13191</name>
</gene>
<dbReference type="EMBL" id="JWZT01001930">
    <property type="protein sequence ID" value="KII70934.1"/>
    <property type="molecule type" value="Genomic_DNA"/>
</dbReference>
<reference evidence="2 3" key="1">
    <citation type="journal article" date="2014" name="Genome Biol. Evol.">
        <title>The genome of the myxosporean Thelohanellus kitauei shows adaptations to nutrient acquisition within its fish host.</title>
        <authorList>
            <person name="Yang Y."/>
            <person name="Xiong J."/>
            <person name="Zhou Z."/>
            <person name="Huo F."/>
            <person name="Miao W."/>
            <person name="Ran C."/>
            <person name="Liu Y."/>
            <person name="Zhang J."/>
            <person name="Feng J."/>
            <person name="Wang M."/>
            <person name="Wang M."/>
            <person name="Wang L."/>
            <person name="Yao B."/>
        </authorList>
    </citation>
    <scope>NUCLEOTIDE SEQUENCE [LARGE SCALE GENOMIC DNA]</scope>
    <source>
        <strain evidence="2">Wuqing</strain>
    </source>
</reference>
<accession>A0A0C2IZI1</accession>
<feature type="region of interest" description="Disordered" evidence="1">
    <location>
        <begin position="1"/>
        <end position="20"/>
    </location>
</feature>
<dbReference type="AlphaFoldDB" id="A0A0C2IZI1"/>
<evidence type="ECO:0000313" key="2">
    <source>
        <dbReference type="EMBL" id="KII70934.1"/>
    </source>
</evidence>